<evidence type="ECO:0000259" key="5">
    <source>
        <dbReference type="PROSITE" id="PS50977"/>
    </source>
</evidence>
<dbReference type="AlphaFoldDB" id="A0A7C9ISZ3"/>
<evidence type="ECO:0000256" key="1">
    <source>
        <dbReference type="ARBA" id="ARBA00023015"/>
    </source>
</evidence>
<feature type="DNA-binding region" description="H-T-H motif" evidence="4">
    <location>
        <begin position="33"/>
        <end position="52"/>
    </location>
</feature>
<reference evidence="6 7" key="1">
    <citation type="submission" date="2019-12" db="EMBL/GenBank/DDBJ databases">
        <authorList>
            <person name="Lee S.D."/>
        </authorList>
    </citation>
    <scope>NUCLEOTIDE SEQUENCE [LARGE SCALE GENOMIC DNA]</scope>
    <source>
        <strain evidence="6 7">GH1-50</strain>
    </source>
</reference>
<dbReference type="PANTHER" id="PTHR30055:SF234">
    <property type="entry name" value="HTH-TYPE TRANSCRIPTIONAL REGULATOR BETI"/>
    <property type="match status" value="1"/>
</dbReference>
<evidence type="ECO:0000256" key="3">
    <source>
        <dbReference type="ARBA" id="ARBA00023163"/>
    </source>
</evidence>
<proteinExistence type="predicted"/>
<evidence type="ECO:0000313" key="6">
    <source>
        <dbReference type="EMBL" id="MXQ09126.1"/>
    </source>
</evidence>
<keyword evidence="1" id="KW-0805">Transcription regulation</keyword>
<dbReference type="Proteomes" id="UP000480350">
    <property type="component" value="Unassembled WGS sequence"/>
</dbReference>
<reference evidence="6 7" key="2">
    <citation type="submission" date="2020-03" db="EMBL/GenBank/DDBJ databases">
        <title>Kangsaoukella pontilimi gen. nov., sp. nov., a new member of the family Rhodobacteraceae isolated from a tidal mudflat.</title>
        <authorList>
            <person name="Kim I.S."/>
        </authorList>
    </citation>
    <scope>NUCLEOTIDE SEQUENCE [LARGE SCALE GENOMIC DNA]</scope>
    <source>
        <strain evidence="6 7">GH1-50</strain>
    </source>
</reference>
<dbReference type="Pfam" id="PF13305">
    <property type="entry name" value="TetR_C_33"/>
    <property type="match status" value="1"/>
</dbReference>
<gene>
    <name evidence="6" type="ORF">GQ651_14860</name>
</gene>
<dbReference type="SUPFAM" id="SSF46689">
    <property type="entry name" value="Homeodomain-like"/>
    <property type="match status" value="1"/>
</dbReference>
<dbReference type="SUPFAM" id="SSF48498">
    <property type="entry name" value="Tetracyclin repressor-like, C-terminal domain"/>
    <property type="match status" value="1"/>
</dbReference>
<sequence>MARKTKERREELRERLIDIAEARVAENGIGALRARDLATEAGCALGAIYNVFDDMTGLVLAVNGRTFRRLGADVSAEVAKVVEDAPIERLVTMARAYLAFAAENPRLWRGLFEVEMSVEQDVPAWYMDELGRLFSIIAAPLAEMYPEKPATEIDLMTRALFSSVHGIVLLGLEKRISGVPLERIEEQIDFLLRSATRP</sequence>
<feature type="domain" description="HTH tetR-type" evidence="5">
    <location>
        <begin position="10"/>
        <end position="70"/>
    </location>
</feature>
<dbReference type="Pfam" id="PF00440">
    <property type="entry name" value="TetR_N"/>
    <property type="match status" value="1"/>
</dbReference>
<evidence type="ECO:0000256" key="2">
    <source>
        <dbReference type="ARBA" id="ARBA00023125"/>
    </source>
</evidence>
<organism evidence="6 7">
    <name type="scientific">Kangsaoukella pontilimi</name>
    <dbReference type="NCBI Taxonomy" id="2691042"/>
    <lineage>
        <taxon>Bacteria</taxon>
        <taxon>Pseudomonadati</taxon>
        <taxon>Pseudomonadota</taxon>
        <taxon>Alphaproteobacteria</taxon>
        <taxon>Rhodobacterales</taxon>
        <taxon>Paracoccaceae</taxon>
        <taxon>Kangsaoukella</taxon>
    </lineage>
</organism>
<dbReference type="RefSeq" id="WP_160764984.1">
    <property type="nucleotide sequence ID" value="NZ_WUPT01000002.1"/>
</dbReference>
<keyword evidence="2 4" id="KW-0238">DNA-binding</keyword>
<dbReference type="Gene3D" id="1.10.357.10">
    <property type="entry name" value="Tetracycline Repressor, domain 2"/>
    <property type="match status" value="1"/>
</dbReference>
<evidence type="ECO:0000256" key="4">
    <source>
        <dbReference type="PROSITE-ProRule" id="PRU00335"/>
    </source>
</evidence>
<dbReference type="InterPro" id="IPR050109">
    <property type="entry name" value="HTH-type_TetR-like_transc_reg"/>
</dbReference>
<dbReference type="GO" id="GO:0000976">
    <property type="term" value="F:transcription cis-regulatory region binding"/>
    <property type="evidence" value="ECO:0007669"/>
    <property type="project" value="TreeGrafter"/>
</dbReference>
<comment type="caution">
    <text evidence="6">The sequence shown here is derived from an EMBL/GenBank/DDBJ whole genome shotgun (WGS) entry which is preliminary data.</text>
</comment>
<dbReference type="PANTHER" id="PTHR30055">
    <property type="entry name" value="HTH-TYPE TRANSCRIPTIONAL REGULATOR RUTR"/>
    <property type="match status" value="1"/>
</dbReference>
<protein>
    <submittedName>
        <fullName evidence="6">TetR family transcriptional regulator</fullName>
    </submittedName>
</protein>
<dbReference type="EMBL" id="WUPT01000002">
    <property type="protein sequence ID" value="MXQ09126.1"/>
    <property type="molecule type" value="Genomic_DNA"/>
</dbReference>
<dbReference type="GO" id="GO:0003700">
    <property type="term" value="F:DNA-binding transcription factor activity"/>
    <property type="evidence" value="ECO:0007669"/>
    <property type="project" value="TreeGrafter"/>
</dbReference>
<dbReference type="InterPro" id="IPR036271">
    <property type="entry name" value="Tet_transcr_reg_TetR-rel_C_sf"/>
</dbReference>
<dbReference type="InterPro" id="IPR025996">
    <property type="entry name" value="MT1864/Rv1816-like_C"/>
</dbReference>
<accession>A0A7C9ISZ3</accession>
<keyword evidence="3" id="KW-0804">Transcription</keyword>
<name>A0A7C9ISZ3_9RHOB</name>
<dbReference type="InterPro" id="IPR001647">
    <property type="entry name" value="HTH_TetR"/>
</dbReference>
<dbReference type="InterPro" id="IPR009057">
    <property type="entry name" value="Homeodomain-like_sf"/>
</dbReference>
<dbReference type="PROSITE" id="PS50977">
    <property type="entry name" value="HTH_TETR_2"/>
    <property type="match status" value="1"/>
</dbReference>
<evidence type="ECO:0000313" key="7">
    <source>
        <dbReference type="Proteomes" id="UP000480350"/>
    </source>
</evidence>
<keyword evidence="7" id="KW-1185">Reference proteome</keyword>